<dbReference type="InterPro" id="IPR036691">
    <property type="entry name" value="Endo/exonu/phosph_ase_sf"/>
</dbReference>
<organism evidence="2 3">
    <name type="scientific">Aquatica leii</name>
    <dbReference type="NCBI Taxonomy" id="1421715"/>
    <lineage>
        <taxon>Eukaryota</taxon>
        <taxon>Metazoa</taxon>
        <taxon>Ecdysozoa</taxon>
        <taxon>Arthropoda</taxon>
        <taxon>Hexapoda</taxon>
        <taxon>Insecta</taxon>
        <taxon>Pterygota</taxon>
        <taxon>Neoptera</taxon>
        <taxon>Endopterygota</taxon>
        <taxon>Coleoptera</taxon>
        <taxon>Polyphaga</taxon>
        <taxon>Elateriformia</taxon>
        <taxon>Elateroidea</taxon>
        <taxon>Lampyridae</taxon>
        <taxon>Luciolinae</taxon>
        <taxon>Aquatica</taxon>
    </lineage>
</organism>
<feature type="domain" description="Reverse transcriptase" evidence="1">
    <location>
        <begin position="86"/>
        <end position="159"/>
    </location>
</feature>
<keyword evidence="3" id="KW-1185">Reference proteome</keyword>
<sequence length="219" mass="25759">METKQFDKNIKKGLSNTVNDYIYFWSGVDKDKRAKSGVIIAISRRLENSISNWNPISERILTVDLRIKGRDLRVFGIYAPTDDSDFNIKEDEALKHWSRKCRTMGVWLNDSQIHTILFADDQIVMAEDCQDMTYMLNKLIEEYKNWGLEVNKEKTQYMVIGGAGADMELDSGTIKGRNKRGRPRKKWIKNVNKEMEKRELQEGDWNDKDRWRLGCEKRQ</sequence>
<dbReference type="Proteomes" id="UP001353858">
    <property type="component" value="Unassembled WGS sequence"/>
</dbReference>
<dbReference type="Gene3D" id="3.60.10.10">
    <property type="entry name" value="Endonuclease/exonuclease/phosphatase"/>
    <property type="match status" value="1"/>
</dbReference>
<gene>
    <name evidence="2" type="ORF">RN001_009991</name>
</gene>
<proteinExistence type="predicted"/>
<accession>A0AAN7SQ49</accession>
<dbReference type="PANTHER" id="PTHR47027:SF20">
    <property type="entry name" value="REVERSE TRANSCRIPTASE-LIKE PROTEIN WITH RNA-DIRECTED DNA POLYMERASE DOMAIN"/>
    <property type="match status" value="1"/>
</dbReference>
<evidence type="ECO:0000313" key="2">
    <source>
        <dbReference type="EMBL" id="KAK4877485.1"/>
    </source>
</evidence>
<dbReference type="SUPFAM" id="SSF56219">
    <property type="entry name" value="DNase I-like"/>
    <property type="match status" value="1"/>
</dbReference>
<dbReference type="Pfam" id="PF00078">
    <property type="entry name" value="RVT_1"/>
    <property type="match status" value="1"/>
</dbReference>
<dbReference type="AlphaFoldDB" id="A0AAN7SQ49"/>
<comment type="caution">
    <text evidence="2">The sequence shown here is derived from an EMBL/GenBank/DDBJ whole genome shotgun (WGS) entry which is preliminary data.</text>
</comment>
<dbReference type="InterPro" id="IPR000477">
    <property type="entry name" value="RT_dom"/>
</dbReference>
<name>A0AAN7SQ49_9COLE</name>
<dbReference type="EMBL" id="JARPUR010000004">
    <property type="protein sequence ID" value="KAK4877485.1"/>
    <property type="molecule type" value="Genomic_DNA"/>
</dbReference>
<reference evidence="3" key="1">
    <citation type="submission" date="2023-01" db="EMBL/GenBank/DDBJ databases">
        <title>Key to firefly adult light organ development and bioluminescence: homeobox transcription factors regulate luciferase expression and transportation to peroxisome.</title>
        <authorList>
            <person name="Fu X."/>
        </authorList>
    </citation>
    <scope>NUCLEOTIDE SEQUENCE [LARGE SCALE GENOMIC DNA]</scope>
</reference>
<protein>
    <recommendedName>
        <fullName evidence="1">Reverse transcriptase domain-containing protein</fullName>
    </recommendedName>
</protein>
<evidence type="ECO:0000259" key="1">
    <source>
        <dbReference type="Pfam" id="PF00078"/>
    </source>
</evidence>
<evidence type="ECO:0000313" key="3">
    <source>
        <dbReference type="Proteomes" id="UP001353858"/>
    </source>
</evidence>
<dbReference type="PANTHER" id="PTHR47027">
    <property type="entry name" value="REVERSE TRANSCRIPTASE DOMAIN-CONTAINING PROTEIN"/>
    <property type="match status" value="1"/>
</dbReference>